<comment type="caution">
    <text evidence="13">The sequence shown here is derived from an EMBL/GenBank/DDBJ whole genome shotgun (WGS) entry which is preliminary data.</text>
</comment>
<dbReference type="GO" id="GO:0042823">
    <property type="term" value="P:pyridoxal phosphate biosynthetic process"/>
    <property type="evidence" value="ECO:0007669"/>
    <property type="project" value="UniProtKB-UniRule"/>
</dbReference>
<evidence type="ECO:0000256" key="5">
    <source>
        <dbReference type="ARBA" id="ARBA00023239"/>
    </source>
</evidence>
<evidence type="ECO:0000256" key="12">
    <source>
        <dbReference type="PIRSR" id="PIRSR005639-2"/>
    </source>
</evidence>
<dbReference type="PROSITE" id="PS01236">
    <property type="entry name" value="PDXT_SNO_1"/>
    <property type="match status" value="1"/>
</dbReference>
<dbReference type="InterPro" id="IPR029062">
    <property type="entry name" value="Class_I_gatase-like"/>
</dbReference>
<dbReference type="PROSITE" id="PS51130">
    <property type="entry name" value="PDXT_SNO_2"/>
    <property type="match status" value="1"/>
</dbReference>
<dbReference type="PATRIC" id="fig|883158.3.peg.536"/>
<dbReference type="FunFam" id="3.40.50.880:FF:000010">
    <property type="entry name" value="uncharacterized protein LOC100176842 isoform X2"/>
    <property type="match status" value="1"/>
</dbReference>
<evidence type="ECO:0000256" key="4">
    <source>
        <dbReference type="ARBA" id="ARBA00022962"/>
    </source>
</evidence>
<evidence type="ECO:0000256" key="7">
    <source>
        <dbReference type="ARBA" id="ARBA00049534"/>
    </source>
</evidence>
<evidence type="ECO:0000256" key="1">
    <source>
        <dbReference type="ARBA" id="ARBA00008345"/>
    </source>
</evidence>
<feature type="active site" description="Charge relay system" evidence="10 11">
    <location>
        <position position="174"/>
    </location>
</feature>
<dbReference type="Gene3D" id="3.40.50.880">
    <property type="match status" value="1"/>
</dbReference>
<dbReference type="RefSeq" id="WP_006951559.1">
    <property type="nucleotide sequence ID" value="NZ_JH594521.1"/>
</dbReference>
<sequence length="194" mass="21617">MNIAVLALQGAFVEHRQMLRGLGAETFEIRQPDDWNKPKDALIIPGGESTVMLKLLHELGLFQPIRQAIVEGLPVFGTCAGLILLSQQLENARSPYTRFATMNITTCRNAYGRQLGSFFAKAPFKGIDHDVPMTFIRAPYIEQASEQVEILAEIGGHIVAARQDNQLVTAFHPELNNDASIHAYFIEMIKNNLK</sequence>
<dbReference type="GO" id="GO:0006543">
    <property type="term" value="P:L-glutamine catabolic process"/>
    <property type="evidence" value="ECO:0007669"/>
    <property type="project" value="UniProtKB-UniRule"/>
</dbReference>
<comment type="similarity">
    <text evidence="1 10">Belongs to the glutaminase PdxT/SNO family.</text>
</comment>
<dbReference type="Pfam" id="PF01174">
    <property type="entry name" value="SNO"/>
    <property type="match status" value="1"/>
</dbReference>
<evidence type="ECO:0000256" key="10">
    <source>
        <dbReference type="HAMAP-Rule" id="MF_01615"/>
    </source>
</evidence>
<dbReference type="GO" id="GO:0004359">
    <property type="term" value="F:glutaminase activity"/>
    <property type="evidence" value="ECO:0007669"/>
    <property type="project" value="UniProtKB-UniRule"/>
</dbReference>
<proteinExistence type="inferred from homology"/>
<reference evidence="13 14" key="1">
    <citation type="submission" date="2011-12" db="EMBL/GenBank/DDBJ databases">
        <title>The Genome Sequence of Prevotella micans F0438.</title>
        <authorList>
            <consortium name="The Broad Institute Genome Sequencing Platform"/>
            <person name="Earl A."/>
            <person name="Ward D."/>
            <person name="Feldgarden M."/>
            <person name="Gevers D."/>
            <person name="Izard J."/>
            <person name="Baranova O.V."/>
            <person name="Blanton J.M."/>
            <person name="Wade W.G."/>
            <person name="Dewhirst F.E."/>
            <person name="Young S.K."/>
            <person name="Zeng Q."/>
            <person name="Gargeya S."/>
            <person name="Fitzgerald M."/>
            <person name="Haas B."/>
            <person name="Abouelleil A."/>
            <person name="Alvarado L."/>
            <person name="Arachchi H.M."/>
            <person name="Berlin A."/>
            <person name="Chapman S.B."/>
            <person name="Gearin G."/>
            <person name="Goldberg J."/>
            <person name="Griggs A."/>
            <person name="Gujja S."/>
            <person name="Hansen M."/>
            <person name="Heiman D."/>
            <person name="Howarth C."/>
            <person name="Larimer J."/>
            <person name="Lui A."/>
            <person name="MacDonald P.J.P."/>
            <person name="McCowen C."/>
            <person name="Montmayeur A."/>
            <person name="Murphy C."/>
            <person name="Neiman D."/>
            <person name="Pearson M."/>
            <person name="Priest M."/>
            <person name="Roberts A."/>
            <person name="Saif S."/>
            <person name="Shea T."/>
            <person name="Sisk P."/>
            <person name="Stolte C."/>
            <person name="Sykes S."/>
            <person name="Wortman J."/>
            <person name="Nusbaum C."/>
            <person name="Birren B."/>
        </authorList>
    </citation>
    <scope>NUCLEOTIDE SEQUENCE [LARGE SCALE GENOMIC DNA]</scope>
    <source>
        <strain evidence="13 14">F0438</strain>
    </source>
</reference>
<dbReference type="GO" id="GO:1903600">
    <property type="term" value="C:glutaminase complex"/>
    <property type="evidence" value="ECO:0007669"/>
    <property type="project" value="TreeGrafter"/>
</dbReference>
<evidence type="ECO:0000256" key="2">
    <source>
        <dbReference type="ARBA" id="ARBA00022801"/>
    </source>
</evidence>
<evidence type="ECO:0000313" key="14">
    <source>
        <dbReference type="Proteomes" id="UP000016023"/>
    </source>
</evidence>
<dbReference type="GO" id="GO:0005829">
    <property type="term" value="C:cytosol"/>
    <property type="evidence" value="ECO:0007669"/>
    <property type="project" value="TreeGrafter"/>
</dbReference>
<feature type="binding site" evidence="10 12">
    <location>
        <begin position="136"/>
        <end position="137"/>
    </location>
    <ligand>
        <name>L-glutamine</name>
        <dbReference type="ChEBI" id="CHEBI:58359"/>
    </ligand>
</feature>
<feature type="active site" description="Charge relay system" evidence="10 11">
    <location>
        <position position="172"/>
    </location>
</feature>
<organism evidence="13 14">
    <name type="scientific">Prevotella micans F0438</name>
    <dbReference type="NCBI Taxonomy" id="883158"/>
    <lineage>
        <taxon>Bacteria</taxon>
        <taxon>Pseudomonadati</taxon>
        <taxon>Bacteroidota</taxon>
        <taxon>Bacteroidia</taxon>
        <taxon>Bacteroidales</taxon>
        <taxon>Prevotellaceae</taxon>
        <taxon>Prevotella</taxon>
    </lineage>
</organism>
<keyword evidence="14" id="KW-1185">Reference proteome</keyword>
<comment type="catalytic activity">
    <reaction evidence="6 10">
        <text>aldehydo-D-ribose 5-phosphate + D-glyceraldehyde 3-phosphate + L-glutamine = pyridoxal 5'-phosphate + L-glutamate + phosphate + 3 H2O + H(+)</text>
        <dbReference type="Rhea" id="RHEA:31507"/>
        <dbReference type="ChEBI" id="CHEBI:15377"/>
        <dbReference type="ChEBI" id="CHEBI:15378"/>
        <dbReference type="ChEBI" id="CHEBI:29985"/>
        <dbReference type="ChEBI" id="CHEBI:43474"/>
        <dbReference type="ChEBI" id="CHEBI:58273"/>
        <dbReference type="ChEBI" id="CHEBI:58359"/>
        <dbReference type="ChEBI" id="CHEBI:59776"/>
        <dbReference type="ChEBI" id="CHEBI:597326"/>
        <dbReference type="EC" id="4.3.3.6"/>
    </reaction>
</comment>
<dbReference type="SUPFAM" id="SSF52317">
    <property type="entry name" value="Class I glutamine amidotransferase-like"/>
    <property type="match status" value="1"/>
</dbReference>
<dbReference type="InterPro" id="IPR021196">
    <property type="entry name" value="PdxT/SNO_CS"/>
</dbReference>
<dbReference type="PIRSF" id="PIRSF005639">
    <property type="entry name" value="Glut_amidoT_SNO"/>
    <property type="match status" value="1"/>
</dbReference>
<gene>
    <name evidence="10" type="primary">pdxT</name>
    <name evidence="13" type="ORF">HMPREF9140_00523</name>
</gene>
<evidence type="ECO:0000256" key="8">
    <source>
        <dbReference type="ARBA" id="ARBA00054599"/>
    </source>
</evidence>
<dbReference type="EC" id="4.3.3.6" evidence="10"/>
<keyword evidence="5 10" id="KW-0456">Lyase</keyword>
<dbReference type="UniPathway" id="UPA00245"/>
<dbReference type="Proteomes" id="UP000016023">
    <property type="component" value="Unassembled WGS sequence"/>
</dbReference>
<evidence type="ECO:0000256" key="3">
    <source>
        <dbReference type="ARBA" id="ARBA00022898"/>
    </source>
</evidence>
<dbReference type="PANTHER" id="PTHR31559:SF0">
    <property type="entry name" value="PYRIDOXAL 5'-PHOSPHATE SYNTHASE SUBUNIT SNO1-RELATED"/>
    <property type="match status" value="1"/>
</dbReference>
<dbReference type="InterPro" id="IPR002161">
    <property type="entry name" value="PdxT/SNO"/>
</dbReference>
<dbReference type="PROSITE" id="PS51273">
    <property type="entry name" value="GATASE_TYPE_1"/>
    <property type="match status" value="1"/>
</dbReference>
<keyword evidence="3 10" id="KW-0663">Pyridoxal phosphate</keyword>
<dbReference type="STRING" id="883158.HMPREF9140_00523"/>
<feature type="binding site" evidence="10 12">
    <location>
        <begin position="47"/>
        <end position="49"/>
    </location>
    <ligand>
        <name>L-glutamine</name>
        <dbReference type="ChEBI" id="CHEBI:58359"/>
    </ligand>
</feature>
<keyword evidence="2 10" id="KW-0378">Hydrolase</keyword>
<feature type="binding site" evidence="10 12">
    <location>
        <position position="108"/>
    </location>
    <ligand>
        <name>L-glutamine</name>
        <dbReference type="ChEBI" id="CHEBI:58359"/>
    </ligand>
</feature>
<accession>H1Q0T5</accession>
<dbReference type="PANTHER" id="PTHR31559">
    <property type="entry name" value="PYRIDOXAL 5'-PHOSPHATE SYNTHASE SUBUNIT SNO"/>
    <property type="match status" value="1"/>
</dbReference>
<dbReference type="EMBL" id="AGWK01000018">
    <property type="protein sequence ID" value="EHO72763.1"/>
    <property type="molecule type" value="Genomic_DNA"/>
</dbReference>
<evidence type="ECO:0000313" key="13">
    <source>
        <dbReference type="EMBL" id="EHO72763.1"/>
    </source>
</evidence>
<dbReference type="AlphaFoldDB" id="H1Q0T5"/>
<comment type="catalytic activity">
    <reaction evidence="7 10">
        <text>L-glutamine + H2O = L-glutamate + NH4(+)</text>
        <dbReference type="Rhea" id="RHEA:15889"/>
        <dbReference type="ChEBI" id="CHEBI:15377"/>
        <dbReference type="ChEBI" id="CHEBI:28938"/>
        <dbReference type="ChEBI" id="CHEBI:29985"/>
        <dbReference type="ChEBI" id="CHEBI:58359"/>
        <dbReference type="EC" id="3.5.1.2"/>
    </reaction>
</comment>
<dbReference type="CDD" id="cd01749">
    <property type="entry name" value="GATase1_PB"/>
    <property type="match status" value="1"/>
</dbReference>
<dbReference type="HAMAP" id="MF_01615">
    <property type="entry name" value="PdxT"/>
    <property type="match status" value="1"/>
</dbReference>
<evidence type="ECO:0000256" key="11">
    <source>
        <dbReference type="PIRSR" id="PIRSR005639-1"/>
    </source>
</evidence>
<protein>
    <recommendedName>
        <fullName evidence="10">Pyridoxal 5'-phosphate synthase subunit PdxT</fullName>
        <ecNumber evidence="10">4.3.3.6</ecNumber>
    </recommendedName>
    <alternativeName>
        <fullName evidence="10">Pdx2</fullName>
    </alternativeName>
    <alternativeName>
        <fullName evidence="10">Pyridoxal 5'-phosphate synthase glutaminase subunit</fullName>
        <ecNumber evidence="10">3.5.1.2</ecNumber>
    </alternativeName>
</protein>
<comment type="subunit">
    <text evidence="9 10">In the presence of PdxS, forms a dodecamer of heterodimers. Only shows activity in the heterodimer.</text>
</comment>
<dbReference type="GO" id="GO:0036381">
    <property type="term" value="F:pyridoxal 5'-phosphate synthase (glutamine hydrolysing) activity"/>
    <property type="evidence" value="ECO:0007669"/>
    <property type="project" value="UniProtKB-UniRule"/>
</dbReference>
<evidence type="ECO:0000256" key="6">
    <source>
        <dbReference type="ARBA" id="ARBA00047992"/>
    </source>
</evidence>
<dbReference type="NCBIfam" id="TIGR03800">
    <property type="entry name" value="PLP_synth_Pdx2"/>
    <property type="match status" value="1"/>
</dbReference>
<feature type="active site" description="Nucleophile" evidence="10 11">
    <location>
        <position position="79"/>
    </location>
</feature>
<comment type="pathway">
    <text evidence="10">Cofactor biosynthesis; pyridoxal 5'-phosphate biosynthesis.</text>
</comment>
<comment type="function">
    <text evidence="8 10">Catalyzes the hydrolysis of glutamine to glutamate and ammonia as part of the biosynthesis of pyridoxal 5'-phosphate. The resulting ammonia molecule is channeled to the active site of PdxS.</text>
</comment>
<dbReference type="EC" id="3.5.1.2" evidence="10"/>
<dbReference type="GO" id="GO:0008614">
    <property type="term" value="P:pyridoxine metabolic process"/>
    <property type="evidence" value="ECO:0007669"/>
    <property type="project" value="TreeGrafter"/>
</dbReference>
<dbReference type="HOGENOM" id="CLU_069674_2_0_10"/>
<name>H1Q0T5_9BACT</name>
<keyword evidence="4 10" id="KW-0315">Glutamine amidotransferase</keyword>
<dbReference type="eggNOG" id="COG0311">
    <property type="taxonomic scope" value="Bacteria"/>
</dbReference>
<evidence type="ECO:0000256" key="9">
    <source>
        <dbReference type="ARBA" id="ARBA00064749"/>
    </source>
</evidence>